<evidence type="ECO:0000313" key="2">
    <source>
        <dbReference type="EMBL" id="BAZ92718.1"/>
    </source>
</evidence>
<dbReference type="KEGG" id="ttc:FOKN1_0314"/>
<dbReference type="CDD" id="cd00093">
    <property type="entry name" value="HTH_XRE"/>
    <property type="match status" value="1"/>
</dbReference>
<dbReference type="GO" id="GO:0003677">
    <property type="term" value="F:DNA binding"/>
    <property type="evidence" value="ECO:0007669"/>
    <property type="project" value="InterPro"/>
</dbReference>
<accession>A0A1Z4VMY9</accession>
<dbReference type="Gene3D" id="1.10.260.40">
    <property type="entry name" value="lambda repressor-like DNA-binding domains"/>
    <property type="match status" value="1"/>
</dbReference>
<sequence length="66" mass="7824">MREMHCRHDLTQAELAKYLYRPQSYVSKIESGERNLDFVDVYEICRCCGEGFEDFAARFVQAIKQK</sequence>
<name>A0A1Z4VMY9_9GAMM</name>
<dbReference type="SUPFAM" id="SSF47413">
    <property type="entry name" value="lambda repressor-like DNA-binding domains"/>
    <property type="match status" value="1"/>
</dbReference>
<dbReference type="InterPro" id="IPR001387">
    <property type="entry name" value="Cro/C1-type_HTH"/>
</dbReference>
<reference evidence="2 3" key="1">
    <citation type="submission" date="2017-05" db="EMBL/GenBank/DDBJ databases">
        <title>Thiocyanate degradation by Thiohalobacter thiocyanaticus FOKN1.</title>
        <authorList>
            <person name="Oshiki M."/>
            <person name="Fukushima T."/>
            <person name="Kawano S."/>
            <person name="Nakagawa J."/>
        </authorList>
    </citation>
    <scope>NUCLEOTIDE SEQUENCE [LARGE SCALE GENOMIC DNA]</scope>
    <source>
        <strain evidence="2 3">FOKN1</strain>
    </source>
</reference>
<evidence type="ECO:0000259" key="1">
    <source>
        <dbReference type="PROSITE" id="PS50943"/>
    </source>
</evidence>
<proteinExistence type="predicted"/>
<dbReference type="Pfam" id="PF01381">
    <property type="entry name" value="HTH_3"/>
    <property type="match status" value="1"/>
</dbReference>
<protein>
    <submittedName>
        <fullName evidence="2">Transcriptional regulators</fullName>
    </submittedName>
</protein>
<keyword evidence="3" id="KW-1185">Reference proteome</keyword>
<dbReference type="EMBL" id="AP018052">
    <property type="protein sequence ID" value="BAZ92718.1"/>
    <property type="molecule type" value="Genomic_DNA"/>
</dbReference>
<dbReference type="Proteomes" id="UP000218765">
    <property type="component" value="Chromosome"/>
</dbReference>
<dbReference type="PROSITE" id="PS50943">
    <property type="entry name" value="HTH_CROC1"/>
    <property type="match status" value="1"/>
</dbReference>
<evidence type="ECO:0000313" key="3">
    <source>
        <dbReference type="Proteomes" id="UP000218765"/>
    </source>
</evidence>
<dbReference type="InterPro" id="IPR010982">
    <property type="entry name" value="Lambda_DNA-bd_dom_sf"/>
</dbReference>
<dbReference type="AlphaFoldDB" id="A0A1Z4VMY9"/>
<gene>
    <name evidence="2" type="ORF">FOKN1_0314</name>
</gene>
<feature type="domain" description="HTH cro/C1-type" evidence="1">
    <location>
        <begin position="1"/>
        <end position="55"/>
    </location>
</feature>
<organism evidence="2 3">
    <name type="scientific">Thiohalobacter thiocyanaticus</name>
    <dbReference type="NCBI Taxonomy" id="585455"/>
    <lineage>
        <taxon>Bacteria</taxon>
        <taxon>Pseudomonadati</taxon>
        <taxon>Pseudomonadota</taxon>
        <taxon>Gammaproteobacteria</taxon>
        <taxon>Thiohalobacterales</taxon>
        <taxon>Thiohalobacteraceae</taxon>
        <taxon>Thiohalobacter</taxon>
    </lineage>
</organism>